<feature type="non-terminal residue" evidence="1">
    <location>
        <position position="400"/>
    </location>
</feature>
<evidence type="ECO:0000313" key="2">
    <source>
        <dbReference type="Proteomes" id="UP000799755"/>
    </source>
</evidence>
<protein>
    <submittedName>
        <fullName evidence="1">Uncharacterized protein</fullName>
    </submittedName>
</protein>
<dbReference type="Proteomes" id="UP000799755">
    <property type="component" value="Unassembled WGS sequence"/>
</dbReference>
<feature type="non-terminal residue" evidence="1">
    <location>
        <position position="1"/>
    </location>
</feature>
<gene>
    <name evidence="1" type="ORF">BDR25DRAFT_152860</name>
</gene>
<dbReference type="EMBL" id="MU003518">
    <property type="protein sequence ID" value="KAF2467908.1"/>
    <property type="molecule type" value="Genomic_DNA"/>
</dbReference>
<evidence type="ECO:0000313" key="1">
    <source>
        <dbReference type="EMBL" id="KAF2467908.1"/>
    </source>
</evidence>
<accession>A0ACB6QLQ1</accession>
<organism evidence="1 2">
    <name type="scientific">Lindgomyces ingoldianus</name>
    <dbReference type="NCBI Taxonomy" id="673940"/>
    <lineage>
        <taxon>Eukaryota</taxon>
        <taxon>Fungi</taxon>
        <taxon>Dikarya</taxon>
        <taxon>Ascomycota</taxon>
        <taxon>Pezizomycotina</taxon>
        <taxon>Dothideomycetes</taxon>
        <taxon>Pleosporomycetidae</taxon>
        <taxon>Pleosporales</taxon>
        <taxon>Lindgomycetaceae</taxon>
        <taxon>Lindgomyces</taxon>
    </lineage>
</organism>
<keyword evidence="2" id="KW-1185">Reference proteome</keyword>
<proteinExistence type="predicted"/>
<reference evidence="1" key="1">
    <citation type="journal article" date="2020" name="Stud. Mycol.">
        <title>101 Dothideomycetes genomes: a test case for predicting lifestyles and emergence of pathogens.</title>
        <authorList>
            <person name="Haridas S."/>
            <person name="Albert R."/>
            <person name="Binder M."/>
            <person name="Bloem J."/>
            <person name="Labutti K."/>
            <person name="Salamov A."/>
            <person name="Andreopoulos B."/>
            <person name="Baker S."/>
            <person name="Barry K."/>
            <person name="Bills G."/>
            <person name="Bluhm B."/>
            <person name="Cannon C."/>
            <person name="Castanera R."/>
            <person name="Culley D."/>
            <person name="Daum C."/>
            <person name="Ezra D."/>
            <person name="Gonzalez J."/>
            <person name="Henrissat B."/>
            <person name="Kuo A."/>
            <person name="Liang C."/>
            <person name="Lipzen A."/>
            <person name="Lutzoni F."/>
            <person name="Magnuson J."/>
            <person name="Mondo S."/>
            <person name="Nolan M."/>
            <person name="Ohm R."/>
            <person name="Pangilinan J."/>
            <person name="Park H.-J."/>
            <person name="Ramirez L."/>
            <person name="Alfaro M."/>
            <person name="Sun H."/>
            <person name="Tritt A."/>
            <person name="Yoshinaga Y."/>
            <person name="Zwiers L.-H."/>
            <person name="Turgeon B."/>
            <person name="Goodwin S."/>
            <person name="Spatafora J."/>
            <person name="Crous P."/>
            <person name="Grigoriev I."/>
        </authorList>
    </citation>
    <scope>NUCLEOTIDE SEQUENCE</scope>
    <source>
        <strain evidence="1">ATCC 200398</strain>
    </source>
</reference>
<sequence length="400" mass="45821">ELFANTARQLQLEQLSSWQAKWDLDGVDPQTANHLLNLYWNHQYNTYLCVYRPAVMESLATGGPYSNKLLLHAMLHNGALQSGREDLMDVPGDPQTLGSRFFRRFEELLPSSMRTSSIASISAFIVMGSSLLTRGYQTLGWLYCGISYRMISDLGLDINPAKVQTSSLLAKEPEYSQTAIDSELQRRVFWGSYMNDRFNSLYFGRPPSLHVIQGFEPDREILDAYDEMDLWSPCLDSFRPSSIPVYTPLPKYNVSNRNSLLVLADITSDIIDKFYKPGLEFSSPEAAWKQVHEVQKMLDEWSSSLPAHLQYDPEKDLTPPPHRFYPHTTYHTLHILLYRPFLPEGHLRKIESPSQPEIRQRCVSAALHIYSLAQSYRASFTLRRAPYLFSYALFSAATVI</sequence>
<comment type="caution">
    <text evidence="1">The sequence shown here is derived from an EMBL/GenBank/DDBJ whole genome shotgun (WGS) entry which is preliminary data.</text>
</comment>
<name>A0ACB6QLQ1_9PLEO</name>